<organism evidence="1 2">
    <name type="scientific">Dermacentor silvarum</name>
    <name type="common">Tick</name>
    <dbReference type="NCBI Taxonomy" id="543639"/>
    <lineage>
        <taxon>Eukaryota</taxon>
        <taxon>Metazoa</taxon>
        <taxon>Ecdysozoa</taxon>
        <taxon>Arthropoda</taxon>
        <taxon>Chelicerata</taxon>
        <taxon>Arachnida</taxon>
        <taxon>Acari</taxon>
        <taxon>Parasitiformes</taxon>
        <taxon>Ixodida</taxon>
        <taxon>Ixodoidea</taxon>
        <taxon>Ixodidae</taxon>
        <taxon>Rhipicephalinae</taxon>
        <taxon>Dermacentor</taxon>
    </lineage>
</organism>
<accession>A0ACB8C5D5</accession>
<evidence type="ECO:0000313" key="1">
    <source>
        <dbReference type="EMBL" id="KAH7934036.1"/>
    </source>
</evidence>
<keyword evidence="2" id="KW-1185">Reference proteome</keyword>
<dbReference type="EMBL" id="CM023478">
    <property type="protein sequence ID" value="KAH7934036.1"/>
    <property type="molecule type" value="Genomic_DNA"/>
</dbReference>
<comment type="caution">
    <text evidence="1">The sequence shown here is derived from an EMBL/GenBank/DDBJ whole genome shotgun (WGS) entry which is preliminary data.</text>
</comment>
<name>A0ACB8C5D5_DERSI</name>
<evidence type="ECO:0000313" key="2">
    <source>
        <dbReference type="Proteomes" id="UP000821865"/>
    </source>
</evidence>
<dbReference type="Proteomes" id="UP000821865">
    <property type="component" value="Chromosome 9"/>
</dbReference>
<reference evidence="1" key="1">
    <citation type="submission" date="2020-05" db="EMBL/GenBank/DDBJ databases">
        <title>Large-scale comparative analyses of tick genomes elucidate their genetic diversity and vector capacities.</title>
        <authorList>
            <person name="Jia N."/>
            <person name="Wang J."/>
            <person name="Shi W."/>
            <person name="Du L."/>
            <person name="Sun Y."/>
            <person name="Zhan W."/>
            <person name="Jiang J."/>
            <person name="Wang Q."/>
            <person name="Zhang B."/>
            <person name="Ji P."/>
            <person name="Sakyi L.B."/>
            <person name="Cui X."/>
            <person name="Yuan T."/>
            <person name="Jiang B."/>
            <person name="Yang W."/>
            <person name="Lam T.T.-Y."/>
            <person name="Chang Q."/>
            <person name="Ding S."/>
            <person name="Wang X."/>
            <person name="Zhu J."/>
            <person name="Ruan X."/>
            <person name="Zhao L."/>
            <person name="Wei J."/>
            <person name="Que T."/>
            <person name="Du C."/>
            <person name="Cheng J."/>
            <person name="Dai P."/>
            <person name="Han X."/>
            <person name="Huang E."/>
            <person name="Gao Y."/>
            <person name="Liu J."/>
            <person name="Shao H."/>
            <person name="Ye R."/>
            <person name="Li L."/>
            <person name="Wei W."/>
            <person name="Wang X."/>
            <person name="Wang C."/>
            <person name="Yang T."/>
            <person name="Huo Q."/>
            <person name="Li W."/>
            <person name="Guo W."/>
            <person name="Chen H."/>
            <person name="Zhou L."/>
            <person name="Ni X."/>
            <person name="Tian J."/>
            <person name="Zhou Y."/>
            <person name="Sheng Y."/>
            <person name="Liu T."/>
            <person name="Pan Y."/>
            <person name="Xia L."/>
            <person name="Li J."/>
            <person name="Zhao F."/>
            <person name="Cao W."/>
        </authorList>
    </citation>
    <scope>NUCLEOTIDE SEQUENCE</scope>
    <source>
        <strain evidence="1">Dsil-2018</strain>
    </source>
</reference>
<sequence>MGSPHGSRACRRLFDDGEDRGTRRTLDKMQEDSSRAWNYDFGRDRPMQGRFQWQRGSDDDKRTQRRWGSDASPGSGERDAPRVRHVRSAPRRLLGAQSVA</sequence>
<protein>
    <submittedName>
        <fullName evidence="1">Uncharacterized protein</fullName>
    </submittedName>
</protein>
<proteinExistence type="predicted"/>
<gene>
    <name evidence="1" type="ORF">HPB49_020741</name>
</gene>